<dbReference type="Gene3D" id="1.10.260.40">
    <property type="entry name" value="lambda repressor-like DNA-binding domains"/>
    <property type="match status" value="1"/>
</dbReference>
<evidence type="ECO:0000259" key="1">
    <source>
        <dbReference type="PROSITE" id="PS50943"/>
    </source>
</evidence>
<feature type="domain" description="HTH cro/C1-type" evidence="1">
    <location>
        <begin position="26"/>
        <end position="81"/>
    </location>
</feature>
<dbReference type="Pfam" id="PF13560">
    <property type="entry name" value="HTH_31"/>
    <property type="match status" value="1"/>
</dbReference>
<name>A0A1K1LUH6_9PSEU</name>
<dbReference type="RefSeq" id="WP_072474408.1">
    <property type="nucleotide sequence ID" value="NZ_FPJG01000002.1"/>
</dbReference>
<reference evidence="3" key="1">
    <citation type="submission" date="2016-11" db="EMBL/GenBank/DDBJ databases">
        <authorList>
            <person name="Varghese N."/>
            <person name="Submissions S."/>
        </authorList>
    </citation>
    <scope>NUCLEOTIDE SEQUENCE [LARGE SCALE GENOMIC DNA]</scope>
    <source>
        <strain evidence="3">DSM 44671</strain>
    </source>
</reference>
<evidence type="ECO:0000313" key="3">
    <source>
        <dbReference type="Proteomes" id="UP000182740"/>
    </source>
</evidence>
<dbReference type="CDD" id="cd00093">
    <property type="entry name" value="HTH_XRE"/>
    <property type="match status" value="1"/>
</dbReference>
<proteinExistence type="predicted"/>
<sequence>MPTRWTRADDAALAAAIAGEDHAAVIRLARRRAGLSQSELARRFGCHPSMISRFEGARRRPRDPAMLRRLAELLDLPATAFGLHVRVASQQRPVGSPRVNTSPAEEDHMRRRTFLVATTSLLGSGLTTNTGFAAAEPDPAALLARHLEPILLGPSAPAAPATTAALRQRLTAARAAFDRADYLTLARDLPSLARTAEATRAATGGGHDVAAEVYTLITRALIKLPASGLEWISADRASRAATRTSDPLLLAEAERVKASVCRRGKQHDRAQELVLAAVEHLDTGNRAAPQHLALYSVLMCTAGYGAARAGNRDLALDLLADASRTAARLTDHRALHGPLTANITSHQVSALHVLGDPAAALHYARTAGSFTGTSTERQGRYLVDLALVHHALDRPGPAYNALREAELRAPGEVHTRATARNLIRNLRDHRGASLPGIRELAARAHVA</sequence>
<organism evidence="2 3">
    <name type="scientific">Amycolatopsis australiensis</name>
    <dbReference type="NCBI Taxonomy" id="546364"/>
    <lineage>
        <taxon>Bacteria</taxon>
        <taxon>Bacillati</taxon>
        <taxon>Actinomycetota</taxon>
        <taxon>Actinomycetes</taxon>
        <taxon>Pseudonocardiales</taxon>
        <taxon>Pseudonocardiaceae</taxon>
        <taxon>Amycolatopsis</taxon>
    </lineage>
</organism>
<dbReference type="EMBL" id="FPJG01000002">
    <property type="protein sequence ID" value="SFW13310.1"/>
    <property type="molecule type" value="Genomic_DNA"/>
</dbReference>
<dbReference type="SMART" id="SM00530">
    <property type="entry name" value="HTH_XRE"/>
    <property type="match status" value="1"/>
</dbReference>
<dbReference type="Proteomes" id="UP000182740">
    <property type="component" value="Unassembled WGS sequence"/>
</dbReference>
<accession>A0A1K1LUH6</accession>
<dbReference type="GO" id="GO:0003677">
    <property type="term" value="F:DNA binding"/>
    <property type="evidence" value="ECO:0007669"/>
    <property type="project" value="InterPro"/>
</dbReference>
<dbReference type="PROSITE" id="PS50943">
    <property type="entry name" value="HTH_CROC1"/>
    <property type="match status" value="1"/>
</dbReference>
<dbReference type="OrthoDB" id="3865941at2"/>
<dbReference type="InterPro" id="IPR001387">
    <property type="entry name" value="Cro/C1-type_HTH"/>
</dbReference>
<dbReference type="SUPFAM" id="SSF47413">
    <property type="entry name" value="lambda repressor-like DNA-binding domains"/>
    <property type="match status" value="1"/>
</dbReference>
<dbReference type="InterPro" id="IPR010982">
    <property type="entry name" value="Lambda_DNA-bd_dom_sf"/>
</dbReference>
<evidence type="ECO:0000313" key="2">
    <source>
        <dbReference type="EMBL" id="SFW13310.1"/>
    </source>
</evidence>
<dbReference type="AlphaFoldDB" id="A0A1K1LUH6"/>
<gene>
    <name evidence="2" type="ORF">SAMN04489730_0153</name>
</gene>
<dbReference type="STRING" id="546364.SAMN04489730_0153"/>
<keyword evidence="3" id="KW-1185">Reference proteome</keyword>
<protein>
    <submittedName>
        <fullName evidence="2">Helix-turn-helix domain-containing protein</fullName>
    </submittedName>
</protein>